<dbReference type="GO" id="GO:0047372">
    <property type="term" value="F:monoacylglycerol lipase activity"/>
    <property type="evidence" value="ECO:0007669"/>
    <property type="project" value="TreeGrafter"/>
</dbReference>
<dbReference type="AlphaFoldDB" id="A0A432W9E2"/>
<dbReference type="EMBL" id="PIPL01000001">
    <property type="protein sequence ID" value="RUO26744.1"/>
    <property type="molecule type" value="Genomic_DNA"/>
</dbReference>
<dbReference type="GO" id="GO:0034338">
    <property type="term" value="F:short-chain carboxylesterase activity"/>
    <property type="evidence" value="ECO:0007669"/>
    <property type="project" value="TreeGrafter"/>
</dbReference>
<comment type="caution">
    <text evidence="6">The sequence shown here is derived from an EMBL/GenBank/DDBJ whole genome shotgun (WGS) entry which is preliminary data.</text>
</comment>
<comment type="similarity">
    <text evidence="1">Belongs to the AB hydrolase superfamily. AB hydrolase 4 family.</text>
</comment>
<dbReference type="InterPro" id="IPR000952">
    <property type="entry name" value="AB_hydrolase_4_CS"/>
</dbReference>
<protein>
    <submittedName>
        <fullName evidence="6">Hydrolase</fullName>
    </submittedName>
</protein>
<evidence type="ECO:0000313" key="6">
    <source>
        <dbReference type="EMBL" id="RUO26744.1"/>
    </source>
</evidence>
<feature type="active site" description="Charge relay system" evidence="4">
    <location>
        <position position="146"/>
    </location>
</feature>
<evidence type="ECO:0000256" key="4">
    <source>
        <dbReference type="PIRSR" id="PIRSR005211-1"/>
    </source>
</evidence>
<dbReference type="NCBIfam" id="NF008218">
    <property type="entry name" value="PRK10985.1"/>
    <property type="match status" value="1"/>
</dbReference>
<name>A0A432W9E2_9GAMM</name>
<evidence type="ECO:0000313" key="7">
    <source>
        <dbReference type="Proteomes" id="UP000288293"/>
    </source>
</evidence>
<gene>
    <name evidence="6" type="ORF">CWE09_08620</name>
</gene>
<organism evidence="6 7">
    <name type="scientific">Aliidiomarina minuta</name>
    <dbReference type="NCBI Taxonomy" id="880057"/>
    <lineage>
        <taxon>Bacteria</taxon>
        <taxon>Pseudomonadati</taxon>
        <taxon>Pseudomonadota</taxon>
        <taxon>Gammaproteobacteria</taxon>
        <taxon>Alteromonadales</taxon>
        <taxon>Idiomarinaceae</taxon>
        <taxon>Aliidiomarina</taxon>
    </lineage>
</organism>
<dbReference type="Pfam" id="PF00561">
    <property type="entry name" value="Abhydrolase_1"/>
    <property type="match status" value="1"/>
</dbReference>
<feature type="active site" description="Charge relay system" evidence="4">
    <location>
        <position position="274"/>
    </location>
</feature>
<dbReference type="SUPFAM" id="SSF53474">
    <property type="entry name" value="alpha/beta-Hydrolases"/>
    <property type="match status" value="1"/>
</dbReference>
<accession>A0A432W9E2</accession>
<proteinExistence type="inferred from homology"/>
<dbReference type="PIRSF" id="PIRSF005211">
    <property type="entry name" value="Ab_hydro_YheT"/>
    <property type="match status" value="1"/>
</dbReference>
<feature type="domain" description="AB hydrolase-1" evidence="5">
    <location>
        <begin position="66"/>
        <end position="306"/>
    </location>
</feature>
<dbReference type="InterPro" id="IPR000073">
    <property type="entry name" value="AB_hydrolase_1"/>
</dbReference>
<dbReference type="Gene3D" id="3.40.50.1820">
    <property type="entry name" value="alpha/beta hydrolase"/>
    <property type="match status" value="1"/>
</dbReference>
<evidence type="ECO:0000256" key="3">
    <source>
        <dbReference type="ARBA" id="ARBA00022801"/>
    </source>
</evidence>
<dbReference type="PANTHER" id="PTHR10794:SF94">
    <property type="entry name" value="ESTERASE YHET-RELATED"/>
    <property type="match status" value="1"/>
</dbReference>
<keyword evidence="2" id="KW-0719">Serine esterase</keyword>
<dbReference type="InterPro" id="IPR012020">
    <property type="entry name" value="ABHD4"/>
</dbReference>
<evidence type="ECO:0000256" key="1">
    <source>
        <dbReference type="ARBA" id="ARBA00010884"/>
    </source>
</evidence>
<reference evidence="6 7" key="1">
    <citation type="journal article" date="2011" name="Front. Microbiol.">
        <title>Genomic signatures of strain selection and enhancement in Bacillus atrophaeus var. globigii, a historical biowarfare simulant.</title>
        <authorList>
            <person name="Gibbons H.S."/>
            <person name="Broomall S.M."/>
            <person name="McNew L.A."/>
            <person name="Daligault H."/>
            <person name="Chapman C."/>
            <person name="Bruce D."/>
            <person name="Karavis M."/>
            <person name="Krepps M."/>
            <person name="McGregor P.A."/>
            <person name="Hong C."/>
            <person name="Park K.H."/>
            <person name="Akmal A."/>
            <person name="Feldman A."/>
            <person name="Lin J.S."/>
            <person name="Chang W.E."/>
            <person name="Higgs B.W."/>
            <person name="Demirev P."/>
            <person name="Lindquist J."/>
            <person name="Liem A."/>
            <person name="Fochler E."/>
            <person name="Read T.D."/>
            <person name="Tapia R."/>
            <person name="Johnson S."/>
            <person name="Bishop-Lilly K.A."/>
            <person name="Detter C."/>
            <person name="Han C."/>
            <person name="Sozhamannan S."/>
            <person name="Rosenzweig C.N."/>
            <person name="Skowronski E.W."/>
        </authorList>
    </citation>
    <scope>NUCLEOTIDE SEQUENCE [LARGE SCALE GENOMIC DNA]</scope>
    <source>
        <strain evidence="6 7">MLST1</strain>
    </source>
</reference>
<dbReference type="InterPro" id="IPR050960">
    <property type="entry name" value="AB_hydrolase_4_sf"/>
</dbReference>
<dbReference type="PANTHER" id="PTHR10794">
    <property type="entry name" value="ABHYDROLASE DOMAIN-CONTAINING PROTEIN"/>
    <property type="match status" value="1"/>
</dbReference>
<keyword evidence="7" id="KW-1185">Reference proteome</keyword>
<dbReference type="RefSeq" id="WP_126803555.1">
    <property type="nucleotide sequence ID" value="NZ_PIPL01000001.1"/>
</dbReference>
<evidence type="ECO:0000259" key="5">
    <source>
        <dbReference type="Pfam" id="PF00561"/>
    </source>
</evidence>
<feature type="active site" description="Charge relay system" evidence="4">
    <location>
        <position position="302"/>
    </location>
</feature>
<evidence type="ECO:0000256" key="2">
    <source>
        <dbReference type="ARBA" id="ARBA00022487"/>
    </source>
</evidence>
<dbReference type="InterPro" id="IPR029058">
    <property type="entry name" value="AB_hydrolase_fold"/>
</dbReference>
<dbReference type="PROSITE" id="PS01133">
    <property type="entry name" value="UPF0017"/>
    <property type="match status" value="1"/>
</dbReference>
<keyword evidence="3 6" id="KW-0378">Hydrolase</keyword>
<dbReference type="OrthoDB" id="332676at2"/>
<sequence length="336" mass="37597">MPEICSTFIPHPLLSNCHLQTLWSRLSRYPPQMRPYWQSLALPDGDFIDLAWSESPETCLNENSKPLLILFHGLEGSVRSPYADHLMCAARAKGWHAVTMHFRGCSGRINRTHRAYHSGDTTDARFFINWLAKKNPLKPLAAASFSLGGNMLVKLLGEDPTLPLRAAVAASAPLALGPSSFRIDQGFSRVYRGHLLGSLKRKVAIKMDAGLVQGFIHINKTELQRLDNFRQFDDKVTAPLHGFANVDDYYDSCSGLRFLPQVRHSLLIIHAADDPFTCEASFATPDQYHDNVSYELAERGGHVGFIGIANKRPAFWLSSRILSYLQEQLCASPIHK</sequence>
<dbReference type="Proteomes" id="UP000288293">
    <property type="component" value="Unassembled WGS sequence"/>
</dbReference>